<proteinExistence type="predicted"/>
<protein>
    <submittedName>
        <fullName evidence="1">6010_t:CDS:1</fullName>
    </submittedName>
</protein>
<dbReference type="EMBL" id="CAJVPU010004574">
    <property type="protein sequence ID" value="CAG8535005.1"/>
    <property type="molecule type" value="Genomic_DNA"/>
</dbReference>
<reference evidence="1" key="1">
    <citation type="submission" date="2021-06" db="EMBL/GenBank/DDBJ databases">
        <authorList>
            <person name="Kallberg Y."/>
            <person name="Tangrot J."/>
            <person name="Rosling A."/>
        </authorList>
    </citation>
    <scope>NUCLEOTIDE SEQUENCE</scope>
    <source>
        <strain evidence="1">IL203A</strain>
    </source>
</reference>
<evidence type="ECO:0000313" key="1">
    <source>
        <dbReference type="EMBL" id="CAG8535005.1"/>
    </source>
</evidence>
<accession>A0ACA9LMC7</accession>
<comment type="caution">
    <text evidence="1">The sequence shown here is derived from an EMBL/GenBank/DDBJ whole genome shotgun (WGS) entry which is preliminary data.</text>
</comment>
<name>A0ACA9LMC7_9GLOM</name>
<sequence>MKQRNVVTSFLTFSEGADDSTDQGNRVLLLKRSDKVNTYKHHWAGISGGMEANDSSPLERALIEIQEETTLSSSDIKLIRIGKPLNIRDENNSTIWKVHPFLFHLQSDNIHKIKIDWEHETFKWINPKELSSYNTVPNLLETFYRVYLPNNVHLGLIDMLNDRSSGAQQLASKALDIFSETIENKSCHEYSQCSKDLYIAYLNIGWHLCEIRPNMKASTLYVIILIMQQCKKGLDQVLSIDSFDNQVLSIIKAKKILSNDTEQKINSNFMNVLFPKFDQSLHIMTMSYSSTIFSALTNLIKNYIQKVSKNLECSKSFTITILESRPLNEGAILGQKLSSMLPQQDEIVNIQIITDSSCDFFMPTVTHVLLGADRILGYDGTVINKIGSVPLALAAQHHGKPVYIVSRTDKIAGEYDDEKVEENESSEVTKIYGSQWKDCKNMRVRNVYFEKLESDLIT</sequence>
<gene>
    <name evidence="1" type="ORF">DHETER_LOCUS4540</name>
</gene>
<organism evidence="1 2">
    <name type="scientific">Dentiscutata heterogama</name>
    <dbReference type="NCBI Taxonomy" id="1316150"/>
    <lineage>
        <taxon>Eukaryota</taxon>
        <taxon>Fungi</taxon>
        <taxon>Fungi incertae sedis</taxon>
        <taxon>Mucoromycota</taxon>
        <taxon>Glomeromycotina</taxon>
        <taxon>Glomeromycetes</taxon>
        <taxon>Diversisporales</taxon>
        <taxon>Gigasporaceae</taxon>
        <taxon>Dentiscutata</taxon>
    </lineage>
</organism>
<evidence type="ECO:0000313" key="2">
    <source>
        <dbReference type="Proteomes" id="UP000789702"/>
    </source>
</evidence>
<dbReference type="Proteomes" id="UP000789702">
    <property type="component" value="Unassembled WGS sequence"/>
</dbReference>
<keyword evidence="2" id="KW-1185">Reference proteome</keyword>
<feature type="non-terminal residue" evidence="1">
    <location>
        <position position="458"/>
    </location>
</feature>